<evidence type="ECO:0000313" key="5">
    <source>
        <dbReference type="EMBL" id="CAD7228955.1"/>
    </source>
</evidence>
<feature type="domain" description="LolA-like" evidence="3">
    <location>
        <begin position="506"/>
        <end position="766"/>
    </location>
</feature>
<dbReference type="Pfam" id="PF25898">
    <property type="entry name" value="LolA_2nd_metazoa"/>
    <property type="match status" value="1"/>
</dbReference>
<proteinExistence type="predicted"/>
<evidence type="ECO:0000256" key="2">
    <source>
        <dbReference type="SAM" id="Phobius"/>
    </source>
</evidence>
<organism evidence="5">
    <name type="scientific">Cyprideis torosa</name>
    <dbReference type="NCBI Taxonomy" id="163714"/>
    <lineage>
        <taxon>Eukaryota</taxon>
        <taxon>Metazoa</taxon>
        <taxon>Ecdysozoa</taxon>
        <taxon>Arthropoda</taxon>
        <taxon>Crustacea</taxon>
        <taxon>Oligostraca</taxon>
        <taxon>Ostracoda</taxon>
        <taxon>Podocopa</taxon>
        <taxon>Podocopida</taxon>
        <taxon>Cytherocopina</taxon>
        <taxon>Cytheroidea</taxon>
        <taxon>Cytherideidae</taxon>
        <taxon>Cyprideis</taxon>
    </lineage>
</organism>
<dbReference type="InterPro" id="IPR058265">
    <property type="entry name" value="DUF7959"/>
</dbReference>
<feature type="transmembrane region" description="Helical" evidence="2">
    <location>
        <begin position="12"/>
        <end position="34"/>
    </location>
</feature>
<keyword evidence="2" id="KW-0472">Membrane</keyword>
<evidence type="ECO:0000259" key="4">
    <source>
        <dbReference type="Pfam" id="PF25899"/>
    </source>
</evidence>
<reference evidence="5" key="1">
    <citation type="submission" date="2020-11" db="EMBL/GenBank/DDBJ databases">
        <authorList>
            <person name="Tran Van P."/>
        </authorList>
    </citation>
    <scope>NUCLEOTIDE SEQUENCE</scope>
</reference>
<feature type="transmembrane region" description="Helical" evidence="2">
    <location>
        <begin position="112"/>
        <end position="136"/>
    </location>
</feature>
<dbReference type="PANTHER" id="PTHR36902:SF1">
    <property type="entry name" value="ENRICHED IN SURFACE-LABELED PROTEOME PROTEIN 9"/>
    <property type="match status" value="1"/>
</dbReference>
<keyword evidence="2" id="KW-1133">Transmembrane helix</keyword>
<keyword evidence="2" id="KW-0812">Transmembrane</keyword>
<name>A0A7R8WC77_9CRUS</name>
<dbReference type="InterPro" id="IPR058831">
    <property type="entry name" value="LolA-like_dom_2nd"/>
</dbReference>
<evidence type="ECO:0000259" key="3">
    <source>
        <dbReference type="Pfam" id="PF25898"/>
    </source>
</evidence>
<feature type="transmembrane region" description="Helical" evidence="2">
    <location>
        <begin position="148"/>
        <end position="168"/>
    </location>
</feature>
<gene>
    <name evidence="5" type="ORF">CTOB1V02_LOCUS6832</name>
</gene>
<dbReference type="PANTHER" id="PTHR36902">
    <property type="entry name" value="ENRICHED IN SURFACE-LABELED PROTEOME PROTEIN 9"/>
    <property type="match status" value="1"/>
</dbReference>
<sequence>MGRPVVKGCCCWSLRTGTILIGVAHLIVAHFFLYENTNDVIQWRRKQPKTEYPRAEPTNKEEQEQLFLTRDIDDWMETLHIWFIIRNILDIPLNIMLIHGARTSRPPFVLLWLMWMTLALLLTTIFALLVIVLCYMVHGCEVLLKVKLYILFLNVDYTITFVIVYSFYQILKARLHAQMNGLLPSGSILNIGNTVLSEGPPPTYTAAVAGYHQQHTAPLSTASTNGAYSSSPVALPPPPTSNDPSFPEEMDSFSVSHFCFLLLSITHSAWTLPNSTSSTFSQTSTPTTVSPSLEPSLLWTLDPSALFEVSYEVHVYGTSPLTGSKNRSVFKLKEVSDSSSNLLAMDITEQHPNTSRNRRCIWNPANQAGQVMEGIECWRTMEFPDGCLCPGASDCLPLVRLSTVLELMWEQRGHVLLAHHLTHPNSDLLAVTLQIPKTHIRGLIQQEENRGVLQLRPILLHLTTEDMLPDSVAQKYGLPLEISYEIQTWNVATSATFQEAVPSLIPPGVFCSSISPDLTPLPSLPDQFSVEIETTSSEDRLVSRDSFHFNSLQRLVAFRHRGVDSGRNRSTADNSSFFLHNPFHLETSMPRKGGTDRSTVYKIVHDFKSGIEYVIDEVAGNCSVREIPRSSPDTSLLPDLKIQMTHANELLLSEARPYTYWGKRHVRGGILVDVWIGEVHWVPGTGERDGLRYSTIEIGFAHKNWTIVSASTGDRQEERVPLFITTRSAPTKSTRIKEFSKSATSSFFNFAAHDSNWEHFEISSCLTSTFSQLFLSLTLEVQYFDLVSHNLGLVLDSLRQEIAGLAGVTPLRVTDLVISGSVSSNEVDVYFRLLDRVNLTSNPDNVERPHPERSLADAYHLLSTLVRSEKDTATLLVTLVPGKILAVPIRKNSLSLVSKSRFPRKDLSSINYRFIHAGYTAGTMTGLAFSMALLGICVGVFVGFLAWKRHPGIPYLVAE</sequence>
<accession>A0A7R8WC77</accession>
<evidence type="ECO:0000256" key="1">
    <source>
        <dbReference type="SAM" id="MobiDB-lite"/>
    </source>
</evidence>
<dbReference type="Pfam" id="PF25899">
    <property type="entry name" value="DUF7959"/>
    <property type="match status" value="1"/>
</dbReference>
<feature type="region of interest" description="Disordered" evidence="1">
    <location>
        <begin position="223"/>
        <end position="244"/>
    </location>
</feature>
<feature type="compositionally biased region" description="Polar residues" evidence="1">
    <location>
        <begin position="223"/>
        <end position="232"/>
    </location>
</feature>
<dbReference type="EMBL" id="OB661776">
    <property type="protein sequence ID" value="CAD7228955.1"/>
    <property type="molecule type" value="Genomic_DNA"/>
</dbReference>
<feature type="domain" description="DUF7959" evidence="4">
    <location>
        <begin position="783"/>
        <end position="897"/>
    </location>
</feature>
<protein>
    <submittedName>
        <fullName evidence="5">Uncharacterized protein</fullName>
    </submittedName>
</protein>
<feature type="transmembrane region" description="Helical" evidence="2">
    <location>
        <begin position="927"/>
        <end position="947"/>
    </location>
</feature>
<dbReference type="OrthoDB" id="5983572at2759"/>
<dbReference type="AlphaFoldDB" id="A0A7R8WC77"/>